<evidence type="ECO:0000313" key="1">
    <source>
        <dbReference type="EMBL" id="KIH63450.1"/>
    </source>
</evidence>
<proteinExistence type="predicted"/>
<accession>A0A0C2GQ27</accession>
<name>A0A0C2GQ27_9BILA</name>
<sequence length="44" mass="4955">MCSSLNAMVNGDNVTTFQCVPNKVCKWVNFHYKACTFSKKAQPI</sequence>
<dbReference type="Proteomes" id="UP000054047">
    <property type="component" value="Unassembled WGS sequence"/>
</dbReference>
<dbReference type="AlphaFoldDB" id="A0A0C2GQ27"/>
<gene>
    <name evidence="1" type="ORF">ANCDUO_06255</name>
</gene>
<reference evidence="1 2" key="1">
    <citation type="submission" date="2013-12" db="EMBL/GenBank/DDBJ databases">
        <title>Draft genome of the parsitic nematode Ancylostoma duodenale.</title>
        <authorList>
            <person name="Mitreva M."/>
        </authorList>
    </citation>
    <scope>NUCLEOTIDE SEQUENCE [LARGE SCALE GENOMIC DNA]</scope>
    <source>
        <strain evidence="1 2">Zhejiang</strain>
    </source>
</reference>
<dbReference type="EMBL" id="KN728649">
    <property type="protein sequence ID" value="KIH63450.1"/>
    <property type="molecule type" value="Genomic_DNA"/>
</dbReference>
<keyword evidence="2" id="KW-1185">Reference proteome</keyword>
<organism evidence="1 2">
    <name type="scientific">Ancylostoma duodenale</name>
    <dbReference type="NCBI Taxonomy" id="51022"/>
    <lineage>
        <taxon>Eukaryota</taxon>
        <taxon>Metazoa</taxon>
        <taxon>Ecdysozoa</taxon>
        <taxon>Nematoda</taxon>
        <taxon>Chromadorea</taxon>
        <taxon>Rhabditida</taxon>
        <taxon>Rhabditina</taxon>
        <taxon>Rhabditomorpha</taxon>
        <taxon>Strongyloidea</taxon>
        <taxon>Ancylostomatidae</taxon>
        <taxon>Ancylostomatinae</taxon>
        <taxon>Ancylostoma</taxon>
    </lineage>
</organism>
<evidence type="ECO:0000313" key="2">
    <source>
        <dbReference type="Proteomes" id="UP000054047"/>
    </source>
</evidence>
<protein>
    <submittedName>
        <fullName evidence="1">Uncharacterized protein</fullName>
    </submittedName>
</protein>
<dbReference type="Pfam" id="PF01684">
    <property type="entry name" value="ET"/>
    <property type="match status" value="1"/>
</dbReference>
<dbReference type="InterPro" id="IPR002603">
    <property type="entry name" value="ET_repeat"/>
</dbReference>